<reference evidence="2" key="1">
    <citation type="journal article" date="2019" name="Int. J. Syst. Evol. Microbiol.">
        <title>The Global Catalogue of Microorganisms (GCM) 10K type strain sequencing project: providing services to taxonomists for standard genome sequencing and annotation.</title>
        <authorList>
            <consortium name="The Broad Institute Genomics Platform"/>
            <consortium name="The Broad Institute Genome Sequencing Center for Infectious Disease"/>
            <person name="Wu L."/>
            <person name="Ma J."/>
        </authorList>
    </citation>
    <scope>NUCLEOTIDE SEQUENCE [LARGE SCALE GENOMIC DNA]</scope>
    <source>
        <strain evidence="2">CCM 8904</strain>
    </source>
</reference>
<evidence type="ECO:0000313" key="1">
    <source>
        <dbReference type="EMBL" id="MFC6169372.1"/>
    </source>
</evidence>
<keyword evidence="2" id="KW-1185">Reference proteome</keyword>
<comment type="caution">
    <text evidence="1">The sequence shown here is derived from an EMBL/GenBank/DDBJ whole genome shotgun (WGS) entry which is preliminary data.</text>
</comment>
<dbReference type="Proteomes" id="UP001596289">
    <property type="component" value="Unassembled WGS sequence"/>
</dbReference>
<organism evidence="1 2">
    <name type="scientific">Loigolactobacillus jiayinensis</name>
    <dbReference type="NCBI Taxonomy" id="2486016"/>
    <lineage>
        <taxon>Bacteria</taxon>
        <taxon>Bacillati</taxon>
        <taxon>Bacillota</taxon>
        <taxon>Bacilli</taxon>
        <taxon>Lactobacillales</taxon>
        <taxon>Lactobacillaceae</taxon>
        <taxon>Loigolactobacillus</taxon>
    </lineage>
</organism>
<sequence length="248" mass="27799">MKVSINTAVFLDELQAQVSQLACLQQLTNAAIDAIEVRGEFFQSATKTAELQKIDQLCQQQNWQFYYSVPEELFQGTHINPQLAAYLKMAQQNHIKSLKFSLGDCQQISPAALADLQQQLKATAVQVTIENQPNEYGTLSNIETRLAWLKTAQSSLGYTFDAGNWCWVDTVPLQAFTKVQAAITVFHLKAIKNQDTVLLKKSAADWPQMLAQLQPTVPVFLEYAIPKAQLAEQIELVNQSLQQRQATL</sequence>
<dbReference type="Gene3D" id="3.20.20.150">
    <property type="entry name" value="Divalent-metal-dependent TIM barrel enzymes"/>
    <property type="match status" value="1"/>
</dbReference>
<keyword evidence="1" id="KW-0413">Isomerase</keyword>
<name>A0ABW1RCZ7_9LACO</name>
<proteinExistence type="predicted"/>
<accession>A0ABW1RCZ7</accession>
<protein>
    <submittedName>
        <fullName evidence="1">Sugar phosphate isomerase/epimerase</fullName>
    </submittedName>
</protein>
<dbReference type="RefSeq" id="WP_125553092.1">
    <property type="nucleotide sequence ID" value="NZ_JBHSSL010000018.1"/>
</dbReference>
<dbReference type="SUPFAM" id="SSF51658">
    <property type="entry name" value="Xylose isomerase-like"/>
    <property type="match status" value="1"/>
</dbReference>
<evidence type="ECO:0000313" key="2">
    <source>
        <dbReference type="Proteomes" id="UP001596289"/>
    </source>
</evidence>
<gene>
    <name evidence="1" type="ORF">ACFQGP_02125</name>
</gene>
<dbReference type="EMBL" id="JBHSSL010000018">
    <property type="protein sequence ID" value="MFC6169372.1"/>
    <property type="molecule type" value="Genomic_DNA"/>
</dbReference>
<dbReference type="InterPro" id="IPR036237">
    <property type="entry name" value="Xyl_isomerase-like_sf"/>
</dbReference>
<dbReference type="GO" id="GO:0016853">
    <property type="term" value="F:isomerase activity"/>
    <property type="evidence" value="ECO:0007669"/>
    <property type="project" value="UniProtKB-KW"/>
</dbReference>